<organism evidence="2 3">
    <name type="scientific">Chryseobacterium aquaticum subsp. greenlandense</name>
    <dbReference type="NCBI Taxonomy" id="345663"/>
    <lineage>
        <taxon>Bacteria</taxon>
        <taxon>Pseudomonadati</taxon>
        <taxon>Bacteroidota</taxon>
        <taxon>Flavobacteriia</taxon>
        <taxon>Flavobacteriales</taxon>
        <taxon>Weeksellaceae</taxon>
        <taxon>Chryseobacterium group</taxon>
        <taxon>Chryseobacterium</taxon>
    </lineage>
</organism>
<dbReference type="Proteomes" id="UP000054388">
    <property type="component" value="Unassembled WGS sequence"/>
</dbReference>
<dbReference type="RefSeq" id="WP_059137629.1">
    <property type="nucleotide sequence ID" value="NZ_LMAI01000010.1"/>
</dbReference>
<evidence type="ECO:0000313" key="3">
    <source>
        <dbReference type="Proteomes" id="UP000054388"/>
    </source>
</evidence>
<keyword evidence="1" id="KW-0472">Membrane</keyword>
<evidence type="ECO:0000256" key="1">
    <source>
        <dbReference type="SAM" id="Phobius"/>
    </source>
</evidence>
<feature type="transmembrane region" description="Helical" evidence="1">
    <location>
        <begin position="58"/>
        <end position="77"/>
    </location>
</feature>
<dbReference type="AlphaFoldDB" id="A0A101CFI0"/>
<evidence type="ECO:0000313" key="2">
    <source>
        <dbReference type="EMBL" id="KUJ55060.1"/>
    </source>
</evidence>
<reference evidence="2 3" key="1">
    <citation type="submission" date="2015-10" db="EMBL/GenBank/DDBJ databases">
        <title>Genome sequence of Chryseobacterium greenlandense.</title>
        <authorList>
            <person name="Newman J."/>
            <person name="Fischer K."/>
            <person name="Miller J."/>
        </authorList>
    </citation>
    <scope>NUCLEOTIDE SEQUENCE [LARGE SCALE GENOMIC DNA]</scope>
    <source>
        <strain evidence="2 3">UMB34</strain>
    </source>
</reference>
<gene>
    <name evidence="2" type="ORF">AR686_16055</name>
</gene>
<accession>A0A101CFI0</accession>
<proteinExistence type="predicted"/>
<feature type="transmembrane region" description="Helical" evidence="1">
    <location>
        <begin position="121"/>
        <end position="141"/>
    </location>
</feature>
<protein>
    <submittedName>
        <fullName evidence="2">Uncharacterized protein</fullName>
    </submittedName>
</protein>
<sequence>MSKNIVAILISIVILFFSVKDFRFIFISLPIFVLLSYNLSNLILQFDSKKLYKRKTKNFEWIFLIPLFIILIFGRYFENTIGGYELFWKSAFTSLIFSSSAVYILSLYYNFSNDKPKINNVLSLSIFFLLLIPSLSIYINYRFSISPDRKEVIEINEKYISNGSKGGKSYEIFIKTRFDTNERLEISREFYDEISNINQNVELTLSKGVLGYDYVKKIEKH</sequence>
<keyword evidence="1" id="KW-1133">Transmembrane helix</keyword>
<keyword evidence="1" id="KW-0812">Transmembrane</keyword>
<name>A0A101CFI0_9FLAO</name>
<comment type="caution">
    <text evidence="2">The sequence shown here is derived from an EMBL/GenBank/DDBJ whole genome shotgun (WGS) entry which is preliminary data.</text>
</comment>
<feature type="transmembrane region" description="Helical" evidence="1">
    <location>
        <begin position="89"/>
        <end position="109"/>
    </location>
</feature>
<feature type="transmembrane region" description="Helical" evidence="1">
    <location>
        <begin position="6"/>
        <end position="37"/>
    </location>
</feature>
<dbReference type="EMBL" id="LMAI01000010">
    <property type="protein sequence ID" value="KUJ55060.1"/>
    <property type="molecule type" value="Genomic_DNA"/>
</dbReference>